<keyword evidence="4" id="KW-1185">Reference proteome</keyword>
<feature type="coiled-coil region" evidence="1">
    <location>
        <begin position="144"/>
        <end position="178"/>
    </location>
</feature>
<accession>A0AAD1TA48</accession>
<dbReference type="Proteomes" id="UP001295444">
    <property type="component" value="Chromosome 11"/>
</dbReference>
<dbReference type="InterPro" id="IPR004244">
    <property type="entry name" value="Transposase_22"/>
</dbReference>
<evidence type="ECO:0000256" key="2">
    <source>
        <dbReference type="SAM" id="MobiDB-lite"/>
    </source>
</evidence>
<name>A0AAD1TA48_PELCU</name>
<gene>
    <name evidence="3" type="ORF">PECUL_23A000132</name>
</gene>
<feature type="region of interest" description="Disordered" evidence="2">
    <location>
        <begin position="1"/>
        <end position="89"/>
    </location>
</feature>
<dbReference type="AlphaFoldDB" id="A0AAD1TA48"/>
<dbReference type="PANTHER" id="PTHR11505">
    <property type="entry name" value="L1 TRANSPOSABLE ELEMENT-RELATED"/>
    <property type="match status" value="1"/>
</dbReference>
<keyword evidence="1" id="KW-0175">Coiled coil</keyword>
<evidence type="ECO:0000256" key="1">
    <source>
        <dbReference type="SAM" id="Coils"/>
    </source>
</evidence>
<protein>
    <submittedName>
        <fullName evidence="3">Uncharacterized protein</fullName>
    </submittedName>
</protein>
<feature type="compositionally biased region" description="Low complexity" evidence="2">
    <location>
        <begin position="21"/>
        <end position="34"/>
    </location>
</feature>
<proteinExistence type="predicted"/>
<organism evidence="3 4">
    <name type="scientific">Pelobates cultripes</name>
    <name type="common">Western spadefoot toad</name>
    <dbReference type="NCBI Taxonomy" id="61616"/>
    <lineage>
        <taxon>Eukaryota</taxon>
        <taxon>Metazoa</taxon>
        <taxon>Chordata</taxon>
        <taxon>Craniata</taxon>
        <taxon>Vertebrata</taxon>
        <taxon>Euteleostomi</taxon>
        <taxon>Amphibia</taxon>
        <taxon>Batrachia</taxon>
        <taxon>Anura</taxon>
        <taxon>Pelobatoidea</taxon>
        <taxon>Pelobatidae</taxon>
        <taxon>Pelobates</taxon>
    </lineage>
</organism>
<dbReference type="EMBL" id="OW240922">
    <property type="protein sequence ID" value="CAH2322371.1"/>
    <property type="molecule type" value="Genomic_DNA"/>
</dbReference>
<reference evidence="3" key="1">
    <citation type="submission" date="2022-03" db="EMBL/GenBank/DDBJ databases">
        <authorList>
            <person name="Alioto T."/>
            <person name="Alioto T."/>
            <person name="Gomez Garrido J."/>
        </authorList>
    </citation>
    <scope>NUCLEOTIDE SEQUENCE</scope>
</reference>
<evidence type="ECO:0000313" key="3">
    <source>
        <dbReference type="EMBL" id="CAH2322371.1"/>
    </source>
</evidence>
<evidence type="ECO:0000313" key="4">
    <source>
        <dbReference type="Proteomes" id="UP001295444"/>
    </source>
</evidence>
<sequence>MGRVLTAEQDGRLSSELGNPTQSGTQLGLTTTETAMPHSKTRRQTDKGDKMNFFAKKKPPASQTELGLQDGAGHSGGSSPRSERDAQPEMGLTASLLQAALDRQSTKLIATWQESVAEIKKYLHDLGSRTGHMETKMDDIVEAHNQAVSRIQTLESQLAKYEVKLMDLEDRSRRSNLRLRGIPEELLEASLGP</sequence>